<dbReference type="RefSeq" id="WP_346100153.1">
    <property type="nucleotide sequence ID" value="NZ_BAAABY010000062.1"/>
</dbReference>
<evidence type="ECO:0000256" key="1">
    <source>
        <dbReference type="ARBA" id="ARBA00022741"/>
    </source>
</evidence>
<dbReference type="Gene3D" id="3.40.50.10810">
    <property type="entry name" value="Tandem AAA-ATPase domain"/>
    <property type="match status" value="1"/>
</dbReference>
<proteinExistence type="predicted"/>
<keyword evidence="3 8" id="KW-0347">Helicase</keyword>
<evidence type="ECO:0000256" key="3">
    <source>
        <dbReference type="ARBA" id="ARBA00022806"/>
    </source>
</evidence>
<evidence type="ECO:0000313" key="9">
    <source>
        <dbReference type="Proteomes" id="UP001500909"/>
    </source>
</evidence>
<dbReference type="PROSITE" id="PS51194">
    <property type="entry name" value="HELICASE_CTER"/>
    <property type="match status" value="1"/>
</dbReference>
<dbReference type="SUPFAM" id="SSF52540">
    <property type="entry name" value="P-loop containing nucleoside triphosphate hydrolases"/>
    <property type="match status" value="2"/>
</dbReference>
<dbReference type="Pfam" id="PF00176">
    <property type="entry name" value="SNF2-rel_dom"/>
    <property type="match status" value="1"/>
</dbReference>
<dbReference type="InterPro" id="IPR027417">
    <property type="entry name" value="P-loop_NTPase"/>
</dbReference>
<keyword evidence="2" id="KW-0378">Hydrolase</keyword>
<dbReference type="InterPro" id="IPR001650">
    <property type="entry name" value="Helicase_C-like"/>
</dbReference>
<gene>
    <name evidence="8" type="ORF">GCM10010361_75740</name>
</gene>
<dbReference type="InterPro" id="IPR000330">
    <property type="entry name" value="SNF2_N"/>
</dbReference>
<feature type="region of interest" description="Disordered" evidence="5">
    <location>
        <begin position="411"/>
        <end position="431"/>
    </location>
</feature>
<dbReference type="PROSITE" id="PS51192">
    <property type="entry name" value="HELICASE_ATP_BIND_1"/>
    <property type="match status" value="1"/>
</dbReference>
<dbReference type="Pfam" id="PF13020">
    <property type="entry name" value="NOV_C"/>
    <property type="match status" value="1"/>
</dbReference>
<keyword evidence="9" id="KW-1185">Reference proteome</keyword>
<evidence type="ECO:0000313" key="8">
    <source>
        <dbReference type="EMBL" id="GAA0499044.1"/>
    </source>
</evidence>
<reference evidence="9" key="1">
    <citation type="journal article" date="2019" name="Int. J. Syst. Evol. Microbiol.">
        <title>The Global Catalogue of Microorganisms (GCM) 10K type strain sequencing project: providing services to taxonomists for standard genome sequencing and annotation.</title>
        <authorList>
            <consortium name="The Broad Institute Genomics Platform"/>
            <consortium name="The Broad Institute Genome Sequencing Center for Infectious Disease"/>
            <person name="Wu L."/>
            <person name="Ma J."/>
        </authorList>
    </citation>
    <scope>NUCLEOTIDE SEQUENCE [LARGE SCALE GENOMIC DNA]</scope>
    <source>
        <strain evidence="9">JCM 4805</strain>
    </source>
</reference>
<evidence type="ECO:0000256" key="2">
    <source>
        <dbReference type="ARBA" id="ARBA00022801"/>
    </source>
</evidence>
<dbReference type="GO" id="GO:0004386">
    <property type="term" value="F:helicase activity"/>
    <property type="evidence" value="ECO:0007669"/>
    <property type="project" value="UniProtKB-KW"/>
</dbReference>
<name>A0ABP3LFI3_9ACTN</name>
<dbReference type="PANTHER" id="PTHR45766:SF6">
    <property type="entry name" value="SWI_SNF-RELATED MATRIX-ASSOCIATED ACTIN-DEPENDENT REGULATOR OF CHROMATIN SUBFAMILY A-LIKE PROTEIN 1"/>
    <property type="match status" value="1"/>
</dbReference>
<evidence type="ECO:0000259" key="7">
    <source>
        <dbReference type="PROSITE" id="PS51194"/>
    </source>
</evidence>
<accession>A0ABP3LFI3</accession>
<comment type="caution">
    <text evidence="8">The sequence shown here is derived from an EMBL/GenBank/DDBJ whole genome shotgun (WGS) entry which is preliminary data.</text>
</comment>
<protein>
    <submittedName>
        <fullName evidence="8">Helicase-related protein</fullName>
    </submittedName>
</protein>
<sequence length="1150" mass="128495">MSFFDPQKLIAGARLRLPGHTEPVTVVQVQPGTYWEFLVKGEAGDFRSVSLPEDELPGIEVVDAGGERPYDADARVFRLGVEARRIRTRFQNDMGALSVSSIEPLPHQLEAVYGRFLEEPRLRFLLADDPGAGKTIMTGLYIKELQLRGAADRVLIVAPANLGFQWQRELDERFRIAARRITRDTLDADPMANPWESDGVFIVSRDLLKTEAVLGSFAAAQRPWDLAVLDEAHGYTLKINKRGAIDNRTGRYKAAERVARQTERLLLLTATPHSGREESLWGLMRLLDRDAYGDRCAERVEIMPHHYSRTTKEQMVDLRGQPLFRPRFAHTVAYTLDGAELDLYNQVSHFITKGLTEIRRERTDGGRAAVSGFALTTMQRRLASSVRAICRTLQRRVERLERELERPTVAAADIAWTPPDKNSNSDRPEDERWALEEQALDQLSLFRDPEEIEAELGLLRPLLAQAEETALLGGEIKLQELWKILDQYGVGDDASKKLLVFTEHKDTLDFLVHELSSHFDVAVIHGGLRPAERVQAERDFREHAQIMIATEAAGEGINLQFCHLMVNYDIPWNPNRLEQRMGRVHRIGQTENVHIFNLVAANTKEGHVLATVLGKIETMRQNEALGDQVFDVIGEILSGYRLPELLEAVVSGEKTSEDAAAQFGADDGEVDEQLIARMRALSEKALVTGHVDWRIHRQETARAEERRLPPEHLKRFFLDAVDHLDGQARERLDHASIRVSRTPDILIARDRDLGTLRQLQPIYERVTFDKGVAVQRLAQDAESGAPRAELCGPGHPLFEAILDLVIEQTAGALQRGAVFHDPGLSAPALLHILEGEVTDGHRTTVHRSMASVLEAAGEFLPTSGALYDLLPGRLAESTGVELSPACPEPQLIAWARGNVYEARLREVRERRARTADIQEEFLTASFRTMLARYDVELLELDAELEAGKAGAEGRHRRTELIRRTVLERRDRRIADTAHTRQVDRGPVTVLAQALLLPPPASSGPNDAWAEQARSGHGLSDPEIERIAVQVSMDYEYAHGSVDLRSVEADHLGFDLVSQRSATTRYIEVKGRAGVGSVELTWSEYIAAGKFGPDYWLYVVLDCATDHPRLYRIQDPAVALAGSFRPTHDVRYSIAAGPVIDAAQVAGGDTP</sequence>
<dbReference type="InterPro" id="IPR057342">
    <property type="entry name" value="DEXDc_RapA"/>
</dbReference>
<dbReference type="SMART" id="SM00490">
    <property type="entry name" value="HELICc"/>
    <property type="match status" value="1"/>
</dbReference>
<keyword evidence="1" id="KW-0547">Nucleotide-binding</keyword>
<feature type="domain" description="Helicase ATP-binding" evidence="6">
    <location>
        <begin position="115"/>
        <end position="290"/>
    </location>
</feature>
<dbReference type="CDD" id="cd18011">
    <property type="entry name" value="DEXDc_RapA"/>
    <property type="match status" value="1"/>
</dbReference>
<dbReference type="Proteomes" id="UP001500909">
    <property type="component" value="Unassembled WGS sequence"/>
</dbReference>
<dbReference type="CDD" id="cd18793">
    <property type="entry name" value="SF2_C_SNF"/>
    <property type="match status" value="1"/>
</dbReference>
<dbReference type="InterPro" id="IPR024975">
    <property type="entry name" value="NOV_C"/>
</dbReference>
<dbReference type="EMBL" id="BAAABY010000062">
    <property type="protein sequence ID" value="GAA0499044.1"/>
    <property type="molecule type" value="Genomic_DNA"/>
</dbReference>
<dbReference type="Pfam" id="PF00271">
    <property type="entry name" value="Helicase_C"/>
    <property type="match status" value="1"/>
</dbReference>
<evidence type="ECO:0000256" key="5">
    <source>
        <dbReference type="SAM" id="MobiDB-lite"/>
    </source>
</evidence>
<dbReference type="Gene3D" id="3.40.50.300">
    <property type="entry name" value="P-loop containing nucleotide triphosphate hydrolases"/>
    <property type="match status" value="1"/>
</dbReference>
<dbReference type="SMART" id="SM00487">
    <property type="entry name" value="DEXDc"/>
    <property type="match status" value="1"/>
</dbReference>
<keyword evidence="4" id="KW-0067">ATP-binding</keyword>
<organism evidence="8 9">
    <name type="scientific">Streptomyces olivaceiscleroticus</name>
    <dbReference type="NCBI Taxonomy" id="68245"/>
    <lineage>
        <taxon>Bacteria</taxon>
        <taxon>Bacillati</taxon>
        <taxon>Actinomycetota</taxon>
        <taxon>Actinomycetes</taxon>
        <taxon>Kitasatosporales</taxon>
        <taxon>Streptomycetaceae</taxon>
        <taxon>Streptomyces</taxon>
    </lineage>
</organism>
<dbReference type="InterPro" id="IPR049730">
    <property type="entry name" value="SNF2/RAD54-like_C"/>
</dbReference>
<dbReference type="PANTHER" id="PTHR45766">
    <property type="entry name" value="DNA ANNEALING HELICASE AND ENDONUCLEASE ZRANB3 FAMILY MEMBER"/>
    <property type="match status" value="1"/>
</dbReference>
<dbReference type="InterPro" id="IPR014001">
    <property type="entry name" value="Helicase_ATP-bd"/>
</dbReference>
<evidence type="ECO:0000256" key="4">
    <source>
        <dbReference type="ARBA" id="ARBA00022840"/>
    </source>
</evidence>
<feature type="domain" description="Helicase C-terminal" evidence="7">
    <location>
        <begin position="484"/>
        <end position="637"/>
    </location>
</feature>
<evidence type="ECO:0000259" key="6">
    <source>
        <dbReference type="PROSITE" id="PS51192"/>
    </source>
</evidence>
<dbReference type="InterPro" id="IPR038718">
    <property type="entry name" value="SNF2-like_sf"/>
</dbReference>